<feature type="region of interest" description="Disordered" evidence="1">
    <location>
        <begin position="102"/>
        <end position="161"/>
    </location>
</feature>
<proteinExistence type="predicted"/>
<reference evidence="3" key="1">
    <citation type="submission" date="2022-11" db="UniProtKB">
        <authorList>
            <consortium name="WormBaseParasite"/>
        </authorList>
    </citation>
    <scope>IDENTIFICATION</scope>
</reference>
<protein>
    <submittedName>
        <fullName evidence="3">Uncharacterized protein</fullName>
    </submittedName>
</protein>
<organism evidence="2 3">
    <name type="scientific">Panagrolaimus davidi</name>
    <dbReference type="NCBI Taxonomy" id="227884"/>
    <lineage>
        <taxon>Eukaryota</taxon>
        <taxon>Metazoa</taxon>
        <taxon>Ecdysozoa</taxon>
        <taxon>Nematoda</taxon>
        <taxon>Chromadorea</taxon>
        <taxon>Rhabditida</taxon>
        <taxon>Tylenchina</taxon>
        <taxon>Panagrolaimomorpha</taxon>
        <taxon>Panagrolaimoidea</taxon>
        <taxon>Panagrolaimidae</taxon>
        <taxon>Panagrolaimus</taxon>
    </lineage>
</organism>
<evidence type="ECO:0000313" key="3">
    <source>
        <dbReference type="WBParaSite" id="PDA_v2.g11262.t1"/>
    </source>
</evidence>
<feature type="region of interest" description="Disordered" evidence="1">
    <location>
        <begin position="35"/>
        <end position="73"/>
    </location>
</feature>
<name>A0A914P204_9BILA</name>
<evidence type="ECO:0000313" key="2">
    <source>
        <dbReference type="Proteomes" id="UP000887578"/>
    </source>
</evidence>
<feature type="compositionally biased region" description="Polar residues" evidence="1">
    <location>
        <begin position="37"/>
        <end position="55"/>
    </location>
</feature>
<feature type="compositionally biased region" description="Polar residues" evidence="1">
    <location>
        <begin position="152"/>
        <end position="161"/>
    </location>
</feature>
<evidence type="ECO:0000256" key="1">
    <source>
        <dbReference type="SAM" id="MobiDB-lite"/>
    </source>
</evidence>
<dbReference type="WBParaSite" id="PDA_v2.g11262.t1">
    <property type="protein sequence ID" value="PDA_v2.g11262.t1"/>
    <property type="gene ID" value="PDA_v2.g11262"/>
</dbReference>
<dbReference type="Proteomes" id="UP000887578">
    <property type="component" value="Unplaced"/>
</dbReference>
<sequence>MSTLILTRSNNTYSHSKLNLHHTWDVSAKPFIPRTNGAPTSAPSSPRVIASTSVSPPEYGRIQQQQQKSLHPKSVGISMNCAVNPDPVSILFKRAVAQSVHMGSSRSSRGSCDIDDVRTLSSSRHGSLSSSSTSHSSLPSSKAVKAAAGISPSGQQPLASSTLQPPCAVSLCEKPAKKTPLMSTTEYFMERWNGKNDITSVTHAILEKTYLESRKNPATSTVPSLFGRDSPFPPVLINQLPSLMSIWKIPYESESFTAGILGAHPEFAIQVFRHDGKNV</sequence>
<feature type="compositionally biased region" description="Low complexity" evidence="1">
    <location>
        <begin position="119"/>
        <end position="141"/>
    </location>
</feature>
<dbReference type="AlphaFoldDB" id="A0A914P204"/>
<accession>A0A914P204</accession>
<keyword evidence="2" id="KW-1185">Reference proteome</keyword>